<keyword evidence="1" id="KW-0732">Signal</keyword>
<dbReference type="InterPro" id="IPR025665">
    <property type="entry name" value="Beta-barrel_OMP_2"/>
</dbReference>
<feature type="domain" description="Outer membrane protein beta-barrel" evidence="2">
    <location>
        <begin position="19"/>
        <end position="175"/>
    </location>
</feature>
<feature type="signal peptide" evidence="1">
    <location>
        <begin position="1"/>
        <end position="21"/>
    </location>
</feature>
<dbReference type="Proteomes" id="UP000319040">
    <property type="component" value="Unassembled WGS sequence"/>
</dbReference>
<dbReference type="RefSeq" id="WP_142532949.1">
    <property type="nucleotide sequence ID" value="NZ_FXTB01000003.1"/>
</dbReference>
<organism evidence="3 4">
    <name type="scientific">Saccharicrinis carchari</name>
    <dbReference type="NCBI Taxonomy" id="1168039"/>
    <lineage>
        <taxon>Bacteria</taxon>
        <taxon>Pseudomonadati</taxon>
        <taxon>Bacteroidota</taxon>
        <taxon>Bacteroidia</taxon>
        <taxon>Marinilabiliales</taxon>
        <taxon>Marinilabiliaceae</taxon>
        <taxon>Saccharicrinis</taxon>
    </lineage>
</organism>
<evidence type="ECO:0000313" key="3">
    <source>
        <dbReference type="EMBL" id="SMO60058.1"/>
    </source>
</evidence>
<feature type="chain" id="PRO_5021955599" evidence="1">
    <location>
        <begin position="22"/>
        <end position="195"/>
    </location>
</feature>
<name>A0A521CKU2_SACCC</name>
<reference evidence="3 4" key="1">
    <citation type="submission" date="2017-05" db="EMBL/GenBank/DDBJ databases">
        <authorList>
            <person name="Varghese N."/>
            <person name="Submissions S."/>
        </authorList>
    </citation>
    <scope>NUCLEOTIDE SEQUENCE [LARGE SCALE GENOMIC DNA]</scope>
    <source>
        <strain evidence="3 4">DSM 27040</strain>
    </source>
</reference>
<gene>
    <name evidence="3" type="ORF">SAMN06265379_103249</name>
</gene>
<evidence type="ECO:0000259" key="2">
    <source>
        <dbReference type="Pfam" id="PF13568"/>
    </source>
</evidence>
<evidence type="ECO:0000256" key="1">
    <source>
        <dbReference type="SAM" id="SignalP"/>
    </source>
</evidence>
<accession>A0A521CKU2</accession>
<protein>
    <submittedName>
        <fullName evidence="3">Outer membrane protein beta-barrel domain-containing protein</fullName>
    </submittedName>
</protein>
<dbReference type="EMBL" id="FXTB01000003">
    <property type="protein sequence ID" value="SMO60058.1"/>
    <property type="molecule type" value="Genomic_DNA"/>
</dbReference>
<dbReference type="Pfam" id="PF13568">
    <property type="entry name" value="OMP_b-brl_2"/>
    <property type="match status" value="1"/>
</dbReference>
<sequence length="195" mass="20819">MKKLIFVAVLALVSMTTFSQAQFGLKAGLNVANLTGDDMDGADPRSGGVFGVFAKINLTETIAFQPEALYSMQGATGSETEQGYDIDVTMKLDYINIPLMMKFYPADGFSINAGPQVGFLASAKAKAETQGISAEEDIKEAFKSIDFGLNVGLGYDLPMGLGLDFRYNIGLSNVLDTDEGEGKNGVLQFTASYAF</sequence>
<evidence type="ECO:0000313" key="4">
    <source>
        <dbReference type="Proteomes" id="UP000319040"/>
    </source>
</evidence>
<proteinExistence type="predicted"/>
<keyword evidence="4" id="KW-1185">Reference proteome</keyword>
<dbReference type="AlphaFoldDB" id="A0A521CKU2"/>
<dbReference type="OrthoDB" id="947434at2"/>